<reference evidence="9 10" key="1">
    <citation type="submission" date="2024-02" db="EMBL/GenBank/DDBJ databases">
        <authorList>
            <person name="Chen Y."/>
            <person name="Shah S."/>
            <person name="Dougan E. K."/>
            <person name="Thang M."/>
            <person name="Chan C."/>
        </authorList>
    </citation>
    <scope>NUCLEOTIDE SEQUENCE [LARGE SCALE GENOMIC DNA]</scope>
</reference>
<dbReference type="PROSITE" id="PS00352">
    <property type="entry name" value="CSD_1"/>
    <property type="match status" value="2"/>
</dbReference>
<evidence type="ECO:0000256" key="4">
    <source>
        <dbReference type="ARBA" id="ARBA00011959"/>
    </source>
</evidence>
<feature type="compositionally biased region" description="Basic residues" evidence="6">
    <location>
        <begin position="64"/>
        <end position="84"/>
    </location>
</feature>
<dbReference type="Proteomes" id="UP001642464">
    <property type="component" value="Unassembled WGS sequence"/>
</dbReference>
<dbReference type="Pfam" id="PF06026">
    <property type="entry name" value="Rib_5-P_isom_A"/>
    <property type="match status" value="2"/>
</dbReference>
<evidence type="ECO:0000256" key="1">
    <source>
        <dbReference type="ARBA" id="ARBA00001713"/>
    </source>
</evidence>
<organism evidence="9 10">
    <name type="scientific">Durusdinium trenchii</name>
    <dbReference type="NCBI Taxonomy" id="1381693"/>
    <lineage>
        <taxon>Eukaryota</taxon>
        <taxon>Sar</taxon>
        <taxon>Alveolata</taxon>
        <taxon>Dinophyceae</taxon>
        <taxon>Suessiales</taxon>
        <taxon>Symbiodiniaceae</taxon>
        <taxon>Durusdinium</taxon>
    </lineage>
</organism>
<dbReference type="SUPFAM" id="SSF50249">
    <property type="entry name" value="Nucleic acid-binding proteins"/>
    <property type="match status" value="2"/>
</dbReference>
<comment type="catalytic activity">
    <reaction evidence="1">
        <text>aldehydo-D-ribose 5-phosphate = D-ribulose 5-phosphate</text>
        <dbReference type="Rhea" id="RHEA:14657"/>
        <dbReference type="ChEBI" id="CHEBI:58121"/>
        <dbReference type="ChEBI" id="CHEBI:58273"/>
        <dbReference type="EC" id="5.3.1.6"/>
    </reaction>
</comment>
<feature type="region of interest" description="Disordered" evidence="6">
    <location>
        <begin position="442"/>
        <end position="480"/>
    </location>
</feature>
<dbReference type="InterPro" id="IPR004788">
    <property type="entry name" value="Ribose5P_isomerase_type_A"/>
</dbReference>
<dbReference type="InterPro" id="IPR019844">
    <property type="entry name" value="CSD_CS"/>
</dbReference>
<feature type="compositionally biased region" description="Basic and acidic residues" evidence="6">
    <location>
        <begin position="10"/>
        <end position="21"/>
    </location>
</feature>
<sequence>MAKSKSGQKPKVERKTQKEAEENQNADSKTKSKKAGAGEGGKTKMQKKPRGGQSKTNKREKTKGGRSRKVTTGRRSVKKTKQTWKKTEAQKQVHRLASKRWHDKWIQKGVPRASVAEVETEETRRAKQVKRKRETQKSPQEPIQAAHPLTQEIDALAADGVHISLPPTNDLRSAKAAFVNAYMEMLTKKENELVTSSGSAEGPMLTNSVKYKKAVAAWMDSSLRCALHSGKAKGFAGDELKKQVGFKAVDDYVKSGTVIGLGTGSTAAFAVERVGEKLKSGELKDIIAIPTSIRTKEQAEGLGIPLATLDTHSDLDVAIDGADEVDPALNLVKGGGGALFREKIVEMCAKKFIVIVDESKLCDGSARSCFCSKKGTAEDQKLSQIEDMSYTGTLKRFVEGKGFGFIENSDGSGDVFVHVTNLTNGGSEDMVVGAEMSFDIEEDRRSGKNRATNVTLTNGGSGGGDRDRDRDYGRSKGSGKRDRRLAFMDLDVGIPRSLVPTGQFQSKELVTSWLLMFVEGKGFGFIENSDGSGDVFVHFSQLTNGGSDDMIVGAEMSFDITEDPRSGKTKATNVTLTNGGSGERLAGMSYGGGKGKGKGKRDRALKLLDGLGPGFPVPVEIVPFCHEHTMRQIAALPALAGCEPVLRLGNVANNQKDGDEPAITDNGNYIVDLKFTSPIKDPVAAGEQLKATVGVVDHGLFTGMTTACIVAGSDGIIVKAPRVREDRREPAVMVHTIWEPNPRGQLGAEDGKTDRTESRRARSRRGVKFIVVESWALGTRYRCGGGAKAEDDEKGKEIVRILGHLPLIREFRDHPGERPERGERGEPLTARPRSSYSTRPQSSRPARPQSSGGRAQKGHTPTAAPHSARYVPRPPMSARKQAWDAPKSARRPESRPEESKQQIRRPATPREAAQEGRLRSPCPVAFFENQQEVEEPKLQAHEEKPPVQEEAWYQQAMKTAAASARLGFAAMPLEDEVPVRRDSEEAAARTRYLRKLAEVGIDPEGMTAGDILRLLYARDSSTTYRRMNKEAQKKLLVRVKTPLCMRTVLKERAVQEVVAARDKPAEQVHECLDRWEIDTLAEAMVTDNDPRAQGSSSSSATQRRRKKRPQQAPSSSAPAGTEENVIVGDLARMVGVHGKTQEIMGHSVPLIYLIVGAIALLWISGNTNAIHMIVLGFLIYMYSQYTRAQSGGSGGSPPDDNSSRGHVINPGR</sequence>
<feature type="region of interest" description="Disordered" evidence="6">
    <location>
        <begin position="1086"/>
        <end position="1122"/>
    </location>
</feature>
<evidence type="ECO:0000256" key="7">
    <source>
        <dbReference type="SAM" id="Phobius"/>
    </source>
</evidence>
<dbReference type="NCBIfam" id="TIGR00021">
    <property type="entry name" value="rpiA"/>
    <property type="match status" value="1"/>
</dbReference>
<feature type="domain" description="CSD" evidence="8">
    <location>
        <begin position="389"/>
        <end position="456"/>
    </location>
</feature>
<dbReference type="PANTHER" id="PTHR43748">
    <property type="entry name" value="RIBOSE-5-PHOSPHATE ISOMERASE 3, CHLOROPLASTIC-RELATED"/>
    <property type="match status" value="1"/>
</dbReference>
<dbReference type="CDD" id="cd04458">
    <property type="entry name" value="CSP_CDS"/>
    <property type="match status" value="2"/>
</dbReference>
<dbReference type="InterPro" id="IPR037171">
    <property type="entry name" value="NagB/RpiA_transferase-like"/>
</dbReference>
<feature type="region of interest" description="Disordered" evidence="6">
    <location>
        <begin position="1189"/>
        <end position="1212"/>
    </location>
</feature>
<protein>
    <recommendedName>
        <fullName evidence="4">ribose-5-phosphate isomerase</fullName>
        <ecNumber evidence="4">5.3.1.6</ecNumber>
    </recommendedName>
</protein>
<dbReference type="PANTHER" id="PTHR43748:SF3">
    <property type="entry name" value="RIBOSE-5-PHOSPHATE ISOMERASE 3, CHLOROPLASTIC-RELATED"/>
    <property type="match status" value="1"/>
</dbReference>
<accession>A0ABP0LL68</accession>
<evidence type="ECO:0000313" key="9">
    <source>
        <dbReference type="EMBL" id="CAK9039097.1"/>
    </source>
</evidence>
<dbReference type="SUPFAM" id="SSF100950">
    <property type="entry name" value="NagB/RpiA/CoA transferase-like"/>
    <property type="match status" value="1"/>
</dbReference>
<feature type="transmembrane region" description="Helical" evidence="7">
    <location>
        <begin position="1150"/>
        <end position="1180"/>
    </location>
</feature>
<dbReference type="Gene3D" id="3.40.50.1360">
    <property type="match status" value="1"/>
</dbReference>
<comment type="similarity">
    <text evidence="3">Belongs to the ribose 5-phosphate isomerase family.</text>
</comment>
<evidence type="ECO:0000256" key="5">
    <source>
        <dbReference type="ARBA" id="ARBA00023235"/>
    </source>
</evidence>
<dbReference type="EMBL" id="CAXAMM010016557">
    <property type="protein sequence ID" value="CAK9039097.1"/>
    <property type="molecule type" value="Genomic_DNA"/>
</dbReference>
<dbReference type="Pfam" id="PF00313">
    <property type="entry name" value="CSD"/>
    <property type="match status" value="2"/>
</dbReference>
<evidence type="ECO:0000259" key="8">
    <source>
        <dbReference type="PROSITE" id="PS51857"/>
    </source>
</evidence>
<feature type="compositionally biased region" description="Basic residues" evidence="6">
    <location>
        <begin position="44"/>
        <end position="56"/>
    </location>
</feature>
<dbReference type="PROSITE" id="PS51857">
    <property type="entry name" value="CSD_2"/>
    <property type="match status" value="2"/>
</dbReference>
<keyword evidence="7" id="KW-1133">Transmembrane helix</keyword>
<dbReference type="InterPro" id="IPR011129">
    <property type="entry name" value="CSD"/>
</dbReference>
<gene>
    <name evidence="9" type="ORF">SCF082_LOCUS22904</name>
</gene>
<keyword evidence="7" id="KW-0812">Transmembrane</keyword>
<comment type="pathway">
    <text evidence="2">Carbohydrate degradation; pentose phosphate pathway; D-ribose 5-phosphate from D-ribulose 5-phosphate (non-oxidative stage): step 1/1.</text>
</comment>
<proteinExistence type="inferred from homology"/>
<evidence type="ECO:0000313" key="10">
    <source>
        <dbReference type="Proteomes" id="UP001642464"/>
    </source>
</evidence>
<feature type="compositionally biased region" description="Basic and acidic residues" evidence="6">
    <location>
        <begin position="464"/>
        <end position="474"/>
    </location>
</feature>
<evidence type="ECO:0000256" key="2">
    <source>
        <dbReference type="ARBA" id="ARBA00004988"/>
    </source>
</evidence>
<dbReference type="SMART" id="SM00357">
    <property type="entry name" value="CSP"/>
    <property type="match status" value="2"/>
</dbReference>
<keyword evidence="5 9" id="KW-0413">Isomerase</keyword>
<name>A0ABP0LL68_9DINO</name>
<evidence type="ECO:0000256" key="6">
    <source>
        <dbReference type="SAM" id="MobiDB-lite"/>
    </source>
</evidence>
<dbReference type="CDD" id="cd01398">
    <property type="entry name" value="RPI_A"/>
    <property type="match status" value="1"/>
</dbReference>
<dbReference type="SUPFAM" id="SSF75445">
    <property type="entry name" value="D-ribose-5-phosphate isomerase (RpiA), lid domain"/>
    <property type="match status" value="1"/>
</dbReference>
<dbReference type="EC" id="5.3.1.6" evidence="4"/>
<feature type="region of interest" description="Disordered" evidence="6">
    <location>
        <begin position="810"/>
        <end position="920"/>
    </location>
</feature>
<feature type="region of interest" description="Disordered" evidence="6">
    <location>
        <begin position="740"/>
        <end position="763"/>
    </location>
</feature>
<feature type="domain" description="CSD" evidence="8">
    <location>
        <begin position="509"/>
        <end position="576"/>
    </location>
</feature>
<feature type="compositionally biased region" description="Polar residues" evidence="6">
    <location>
        <begin position="449"/>
        <end position="458"/>
    </location>
</feature>
<dbReference type="GO" id="GO:0016853">
    <property type="term" value="F:isomerase activity"/>
    <property type="evidence" value="ECO:0007669"/>
    <property type="project" value="UniProtKB-KW"/>
</dbReference>
<dbReference type="InterPro" id="IPR050262">
    <property type="entry name" value="Ribose-5P_isomerase"/>
</dbReference>
<keyword evidence="7" id="KW-0472">Membrane</keyword>
<keyword evidence="10" id="KW-1185">Reference proteome</keyword>
<dbReference type="InterPro" id="IPR012340">
    <property type="entry name" value="NA-bd_OB-fold"/>
</dbReference>
<evidence type="ECO:0000256" key="3">
    <source>
        <dbReference type="ARBA" id="ARBA00008088"/>
    </source>
</evidence>
<dbReference type="Gene3D" id="3.30.70.260">
    <property type="match status" value="1"/>
</dbReference>
<dbReference type="Gene3D" id="2.40.50.140">
    <property type="entry name" value="Nucleic acid-binding proteins"/>
    <property type="match status" value="2"/>
</dbReference>
<dbReference type="InterPro" id="IPR002059">
    <property type="entry name" value="CSP_DNA-bd"/>
</dbReference>
<feature type="region of interest" description="Disordered" evidence="6">
    <location>
        <begin position="1"/>
        <end position="96"/>
    </location>
</feature>
<feature type="compositionally biased region" description="Low complexity" evidence="6">
    <location>
        <begin position="839"/>
        <end position="854"/>
    </location>
</feature>
<feature type="compositionally biased region" description="Basic and acidic residues" evidence="6">
    <location>
        <begin position="749"/>
        <end position="760"/>
    </location>
</feature>
<feature type="compositionally biased region" description="Basic and acidic residues" evidence="6">
    <location>
        <begin position="890"/>
        <end position="901"/>
    </location>
</feature>
<feature type="region of interest" description="Disordered" evidence="6">
    <location>
        <begin position="117"/>
        <end position="142"/>
    </location>
</feature>
<feature type="compositionally biased region" description="Basic and acidic residues" evidence="6">
    <location>
        <begin position="810"/>
        <end position="826"/>
    </location>
</feature>
<comment type="caution">
    <text evidence="9">The sequence shown here is derived from an EMBL/GenBank/DDBJ whole genome shotgun (WGS) entry which is preliminary data.</text>
</comment>